<proteinExistence type="inferred from homology"/>
<dbReference type="Pfam" id="PF10257">
    <property type="entry name" value="RAI16-like"/>
    <property type="match status" value="1"/>
</dbReference>
<dbReference type="EnsemblMetazoa" id="SSS_4115s_mrna">
    <property type="protein sequence ID" value="KAF7492063.1"/>
    <property type="gene ID" value="SSS_4115"/>
</dbReference>
<evidence type="ECO:0000256" key="1">
    <source>
        <dbReference type="ARBA" id="ARBA00024336"/>
    </source>
</evidence>
<reference evidence="4" key="2">
    <citation type="submission" date="2020-01" db="EMBL/GenBank/DDBJ databases">
        <authorList>
            <person name="Korhonen P.K.K."/>
            <person name="Guangxu M.G."/>
            <person name="Wang T.W."/>
            <person name="Stroehlein A.J.S."/>
            <person name="Young N.D."/>
            <person name="Ang C.-S.A."/>
            <person name="Fernando D.W.F."/>
            <person name="Lu H.L."/>
            <person name="Taylor S.T."/>
            <person name="Ehtesham M.E.M."/>
            <person name="Najaraj S.H.N."/>
            <person name="Harsha G.H.G."/>
            <person name="Madugundu A.M."/>
            <person name="Renuse S.R."/>
            <person name="Holt D.H."/>
            <person name="Pandey A.P."/>
            <person name="Papenfuss A.P."/>
            <person name="Gasser R.B.G."/>
            <person name="Fischer K.F."/>
        </authorList>
    </citation>
    <scope>NUCLEOTIDE SEQUENCE</scope>
    <source>
        <strain evidence="4">SSS_KF_BRIS2020</strain>
    </source>
</reference>
<keyword evidence="2" id="KW-0175">Coiled coil</keyword>
<dbReference type="InterPro" id="IPR019384">
    <property type="entry name" value="FHIP"/>
</dbReference>
<gene>
    <name evidence="4" type="ORF">SSS_4115</name>
</gene>
<protein>
    <recommendedName>
        <fullName evidence="3">FHF complex subunit HOOK-interacting protein C-terminal domain-containing protein</fullName>
    </recommendedName>
</protein>
<organism evidence="4">
    <name type="scientific">Sarcoptes scabiei</name>
    <name type="common">Itch mite</name>
    <name type="synonym">Acarus scabiei</name>
    <dbReference type="NCBI Taxonomy" id="52283"/>
    <lineage>
        <taxon>Eukaryota</taxon>
        <taxon>Metazoa</taxon>
        <taxon>Ecdysozoa</taxon>
        <taxon>Arthropoda</taxon>
        <taxon>Chelicerata</taxon>
        <taxon>Arachnida</taxon>
        <taxon>Acari</taxon>
        <taxon>Acariformes</taxon>
        <taxon>Sarcoptiformes</taxon>
        <taxon>Astigmata</taxon>
        <taxon>Psoroptidia</taxon>
        <taxon>Sarcoptoidea</taxon>
        <taxon>Sarcoptidae</taxon>
        <taxon>Sarcoptinae</taxon>
        <taxon>Sarcoptes</taxon>
    </lineage>
</organism>
<dbReference type="EMBL" id="WVUK01000057">
    <property type="protein sequence ID" value="KAF7492063.1"/>
    <property type="molecule type" value="Genomic_DNA"/>
</dbReference>
<feature type="coiled-coil region" evidence="2">
    <location>
        <begin position="902"/>
        <end position="929"/>
    </location>
</feature>
<evidence type="ECO:0000259" key="3">
    <source>
        <dbReference type="Pfam" id="PF19314"/>
    </source>
</evidence>
<dbReference type="OrthoDB" id="6287422at2759"/>
<dbReference type="InterPro" id="IPR045669">
    <property type="entry name" value="FHIP_C"/>
</dbReference>
<sequence>MATVITENSTSDNQLLESQMNKPNAFYLGSMLKPSSSLSIEEYSSRYSSLQDTDSLKSAIFDSFRMHWLQAWSIMRDIVHNDESIKIERKEKTDKDYDDDEDNFTSILNHIEQMFLLLSEESKTFSLYQPIDLKTEPNDSIVDDHPHYVLYEHHHYAQSTSNASTTSTSSLILSPLLEFLSDEMILWKLYLVAMKSNKWKPKFFLEQLKIFEIFFSRFLSHFLCQSMINDFRSYRLTIIQPLICLLDSISKYLTTLKHQQFDQKNFDSIAELENRSVLLINHLCAILNHHRNTDSSLINLLIIESNSFDDSLIQSNDLSQNKLTASIPTISFSYSSLMKMDSNPDFGEINRNEYEIIEDAIKTIGFSFPIVSLLSKFIHREDSIGNLSRDAILISLSLSASEDRIARFIAFQTDLCPIIASSLTGHFSSLPRIEHNESRIDLERNLSPKNELDIFLRFFKFTNTVVQCSNPIIQAQLLKFIYDGFLVSVIGPSLNQSDGQIPEALNFTIGTTTTYLDLLIKTIFEPKLLQIFLRFLCFHSFDSKRNNVNEIHRPDGLIIDLLIERVRSTSNFSLHTLILFETLIDLRCEDLFYELIFKHLLKGDYLRKNQNVNVPSPLYRKNWLLISAQKLLSSTVSYYLGINCLAGSRLQPRSDQNQQNECIRDFLEYLHESRQQIEQCHLNTKLWRNNYSLTFEINHNLDRKILMEENDIVFSVQDDSYRSWNDRYCSVDNNNDTSPSLIFDSIDEKENRKNFHEVSQLITKRNNSFAKTQLLLDQSISKEIDRPHQLGLFLSMIFEKLEEFFQNDWKTNLHLTGLMIRLCHYPFSLILSLFFDETLPRLSNSSCFLHILQRLSLQAQKYCDEISNFETLFILVKKTLKSERRKSSSSPTCILQSLDIMIETTLSTIEKKSNNLNQKEDDIEMSAAKSSGKSSARKAFGMLKNLFSRSNHHQNYGKKERDKLTKSKTINDLYRIETKKRFDSISSSSTLSSINSAQCWLEVVPDGSVRFINQNNGDYINDKKLPSTDRCERLIEIIANLIVFDEFLTELSATLIEHSVYEIAVNLNEDNKSVDGNDDCEEIIKPL</sequence>
<dbReference type="Pfam" id="PF19314">
    <property type="entry name" value="DUF5917"/>
    <property type="match status" value="1"/>
</dbReference>
<evidence type="ECO:0000313" key="5">
    <source>
        <dbReference type="EnsemblMetazoa" id="KAF7492063.1"/>
    </source>
</evidence>
<name>A0A834R8V0_SARSC</name>
<reference evidence="5" key="3">
    <citation type="submission" date="2022-06" db="UniProtKB">
        <authorList>
            <consortium name="EnsemblMetazoa"/>
        </authorList>
    </citation>
    <scope>IDENTIFICATION</scope>
</reference>
<evidence type="ECO:0000313" key="4">
    <source>
        <dbReference type="EMBL" id="KAF7492063.1"/>
    </source>
</evidence>
<dbReference type="Proteomes" id="UP000070412">
    <property type="component" value="Unassembled WGS sequence"/>
</dbReference>
<accession>A0A834R8V0</accession>
<comment type="similarity">
    <text evidence="1">Belongs to the FHIP family.</text>
</comment>
<reference evidence="6" key="1">
    <citation type="journal article" date="2020" name="PLoS Negl. Trop. Dis.">
        <title>High-quality nuclear genome for Sarcoptes scabiei-A critical resource for a neglected parasite.</title>
        <authorList>
            <person name="Korhonen P.K."/>
            <person name="Gasser R.B."/>
            <person name="Ma G."/>
            <person name="Wang T."/>
            <person name="Stroehlein A.J."/>
            <person name="Young N.D."/>
            <person name="Ang C.S."/>
            <person name="Fernando D.D."/>
            <person name="Lu H.C."/>
            <person name="Taylor S."/>
            <person name="Reynolds S.L."/>
            <person name="Mofiz E."/>
            <person name="Najaraj S.H."/>
            <person name="Gowda H."/>
            <person name="Madugundu A."/>
            <person name="Renuse S."/>
            <person name="Holt D."/>
            <person name="Pandey A."/>
            <person name="Papenfuss A.T."/>
            <person name="Fischer K."/>
        </authorList>
    </citation>
    <scope>NUCLEOTIDE SEQUENCE [LARGE SCALE GENOMIC DNA]</scope>
</reference>
<evidence type="ECO:0000256" key="2">
    <source>
        <dbReference type="SAM" id="Coils"/>
    </source>
</evidence>
<evidence type="ECO:0000313" key="6">
    <source>
        <dbReference type="Proteomes" id="UP000070412"/>
    </source>
</evidence>
<dbReference type="PANTHER" id="PTHR21705">
    <property type="entry name" value="RAI16 PROTEIN-RELATED"/>
    <property type="match status" value="1"/>
</dbReference>
<dbReference type="AlphaFoldDB" id="A0A834R8V0"/>
<feature type="domain" description="FHF complex subunit HOOK-interacting protein C-terminal" evidence="3">
    <location>
        <begin position="791"/>
        <end position="881"/>
    </location>
</feature>
<dbReference type="PANTHER" id="PTHR21705:SF11">
    <property type="entry name" value="FHIP FAMILY PROTEIN CG3558"/>
    <property type="match status" value="1"/>
</dbReference>
<keyword evidence="6" id="KW-1185">Reference proteome</keyword>